<evidence type="ECO:0000313" key="3">
    <source>
        <dbReference type="Proteomes" id="UP000626092"/>
    </source>
</evidence>
<evidence type="ECO:0000256" key="1">
    <source>
        <dbReference type="SAM" id="SignalP"/>
    </source>
</evidence>
<organism evidence="2 3">
    <name type="scientific">Rhododendron simsii</name>
    <name type="common">Sims's rhododendron</name>
    <dbReference type="NCBI Taxonomy" id="118357"/>
    <lineage>
        <taxon>Eukaryota</taxon>
        <taxon>Viridiplantae</taxon>
        <taxon>Streptophyta</taxon>
        <taxon>Embryophyta</taxon>
        <taxon>Tracheophyta</taxon>
        <taxon>Spermatophyta</taxon>
        <taxon>Magnoliopsida</taxon>
        <taxon>eudicotyledons</taxon>
        <taxon>Gunneridae</taxon>
        <taxon>Pentapetalae</taxon>
        <taxon>asterids</taxon>
        <taxon>Ericales</taxon>
        <taxon>Ericaceae</taxon>
        <taxon>Ericoideae</taxon>
        <taxon>Rhodoreae</taxon>
        <taxon>Rhododendron</taxon>
    </lineage>
</organism>
<dbReference type="Proteomes" id="UP000626092">
    <property type="component" value="Unassembled WGS sequence"/>
</dbReference>
<proteinExistence type="predicted"/>
<dbReference type="PANTHER" id="PTHR34222:SF33">
    <property type="entry name" value="RETROTRANSPOSON GAG DOMAIN-CONTAINING PROTEIN"/>
    <property type="match status" value="1"/>
</dbReference>
<evidence type="ECO:0008006" key="4">
    <source>
        <dbReference type="Google" id="ProtNLM"/>
    </source>
</evidence>
<gene>
    <name evidence="2" type="ORF">RHSIM_Rhsim08G0201600</name>
</gene>
<accession>A0A834LJ85</accession>
<dbReference type="PANTHER" id="PTHR34222">
    <property type="entry name" value="GAG_PRE-INTEGRS DOMAIN-CONTAINING PROTEIN"/>
    <property type="match status" value="1"/>
</dbReference>
<keyword evidence="1" id="KW-0732">Signal</keyword>
<comment type="caution">
    <text evidence="2">The sequence shown here is derived from an EMBL/GenBank/DDBJ whole genome shotgun (WGS) entry which is preliminary data.</text>
</comment>
<feature type="chain" id="PRO_5032628725" description="Retrotransposon gag domain-containing protein" evidence="1">
    <location>
        <begin position="25"/>
        <end position="175"/>
    </location>
</feature>
<protein>
    <recommendedName>
        <fullName evidence="4">Retrotransposon gag domain-containing protein</fullName>
    </recommendedName>
</protein>
<name>A0A834LJ85_RHOSS</name>
<sequence length="175" mass="20005">MVNGNPKTITSCLCFLILWIPKIAEIFTFADTAEKLWTSVKDLYGHQHNTTRVYQLQHAISNCRQGDRSFVEYFGELESMWDELGLHRPPTIALVTLQKRVEQDKVFQLLANVKPEFEILMGSETPSLSSVCASIQEEETRKKAMNIDQKSPIINFEASALLVDKESSRQQEARQ</sequence>
<evidence type="ECO:0000313" key="2">
    <source>
        <dbReference type="EMBL" id="KAF7136104.1"/>
    </source>
</evidence>
<reference evidence="2" key="1">
    <citation type="submission" date="2019-11" db="EMBL/GenBank/DDBJ databases">
        <authorList>
            <person name="Liu Y."/>
            <person name="Hou J."/>
            <person name="Li T.-Q."/>
            <person name="Guan C.-H."/>
            <person name="Wu X."/>
            <person name="Wu H.-Z."/>
            <person name="Ling F."/>
            <person name="Zhang R."/>
            <person name="Shi X.-G."/>
            <person name="Ren J.-P."/>
            <person name="Chen E.-F."/>
            <person name="Sun J.-M."/>
        </authorList>
    </citation>
    <scope>NUCLEOTIDE SEQUENCE</scope>
    <source>
        <strain evidence="2">Adult_tree_wgs_1</strain>
        <tissue evidence="2">Leaves</tissue>
    </source>
</reference>
<dbReference type="EMBL" id="WJXA01000008">
    <property type="protein sequence ID" value="KAF7136104.1"/>
    <property type="molecule type" value="Genomic_DNA"/>
</dbReference>
<dbReference type="OrthoDB" id="5544992at2759"/>
<feature type="signal peptide" evidence="1">
    <location>
        <begin position="1"/>
        <end position="24"/>
    </location>
</feature>
<dbReference type="AlphaFoldDB" id="A0A834LJ85"/>
<keyword evidence="3" id="KW-1185">Reference proteome</keyword>